<comment type="caution">
    <text evidence="2">The sequence shown here is derived from an EMBL/GenBank/DDBJ whole genome shotgun (WGS) entry which is preliminary data.</text>
</comment>
<dbReference type="PANTHER" id="PTHR42305:SF1">
    <property type="entry name" value="MEMBRANE PROTEIN RV1733C-RELATED"/>
    <property type="match status" value="1"/>
</dbReference>
<keyword evidence="1" id="KW-1133">Transmembrane helix</keyword>
<dbReference type="RefSeq" id="WP_282546845.1">
    <property type="nucleotide sequence ID" value="NZ_JASCIQ010000056.1"/>
</dbReference>
<gene>
    <name evidence="2" type="ORF">QIS96_34780</name>
</gene>
<name>A0ABT6SNG3_9ACTN</name>
<feature type="transmembrane region" description="Helical" evidence="1">
    <location>
        <begin position="145"/>
        <end position="167"/>
    </location>
</feature>
<keyword evidence="1" id="KW-0812">Transmembrane</keyword>
<keyword evidence="1" id="KW-0472">Membrane</keyword>
<dbReference type="EMBL" id="JASCIQ010000056">
    <property type="protein sequence ID" value="MDI3408968.1"/>
    <property type="molecule type" value="Genomic_DNA"/>
</dbReference>
<evidence type="ECO:0000313" key="2">
    <source>
        <dbReference type="EMBL" id="MDI3408968.1"/>
    </source>
</evidence>
<evidence type="ECO:0000256" key="1">
    <source>
        <dbReference type="SAM" id="Phobius"/>
    </source>
</evidence>
<proteinExistence type="predicted"/>
<sequence>MTRLWNFSRRPPSPLRRRSDRIQARVGRALSVAVLTLAPLSAALVGGTVHDSLRKTAEEQTRTGHRTTAVLLRDAPRHLEPGSEEAQHVRYPVKVRFVAPDGTPSTGTAHAHPGAVADSTVQVWSDATGTITEPPLDSGEIRLRAVSWAAGAGGAVVLSGVVIHTVFGRFLDRHRMQEWERAWSAVAPGWTPPT</sequence>
<organism evidence="2 3">
    <name type="scientific">Streptomyces cavernicola</name>
    <dbReference type="NCBI Taxonomy" id="3043613"/>
    <lineage>
        <taxon>Bacteria</taxon>
        <taxon>Bacillati</taxon>
        <taxon>Actinomycetota</taxon>
        <taxon>Actinomycetes</taxon>
        <taxon>Kitasatosporales</taxon>
        <taxon>Streptomycetaceae</taxon>
        <taxon>Streptomyces</taxon>
    </lineage>
</organism>
<evidence type="ECO:0000313" key="3">
    <source>
        <dbReference type="Proteomes" id="UP001223978"/>
    </source>
</evidence>
<evidence type="ECO:0008006" key="4">
    <source>
        <dbReference type="Google" id="ProtNLM"/>
    </source>
</evidence>
<dbReference type="Proteomes" id="UP001223978">
    <property type="component" value="Unassembled WGS sequence"/>
</dbReference>
<protein>
    <recommendedName>
        <fullName evidence="4">Proline rich protein membrane protein</fullName>
    </recommendedName>
</protein>
<reference evidence="2 3" key="1">
    <citation type="submission" date="2023-05" db="EMBL/GenBank/DDBJ databases">
        <title>Draft genome sequence of Streptomyces sp. B-S-A6 isolated from a cave soil in Thailand.</title>
        <authorList>
            <person name="Chamroensaksri N."/>
            <person name="Muangham S."/>
        </authorList>
    </citation>
    <scope>NUCLEOTIDE SEQUENCE [LARGE SCALE GENOMIC DNA]</scope>
    <source>
        <strain evidence="2 3">B-S-A6</strain>
    </source>
</reference>
<dbReference type="PANTHER" id="PTHR42305">
    <property type="entry name" value="MEMBRANE PROTEIN RV1733C-RELATED"/>
    <property type="match status" value="1"/>
</dbReference>
<accession>A0ABT6SNG3</accession>
<keyword evidence="3" id="KW-1185">Reference proteome</keyword>
<dbReference type="InterPro" id="IPR039708">
    <property type="entry name" value="MT1774/Rv1733c-like"/>
</dbReference>